<protein>
    <submittedName>
        <fullName evidence="9">Transmembrane protein 199</fullName>
    </submittedName>
</protein>
<dbReference type="AlphaFoldDB" id="A0A6J2YGV2"/>
<evidence type="ECO:0000256" key="3">
    <source>
        <dbReference type="ARBA" id="ARBA00022824"/>
    </source>
</evidence>
<evidence type="ECO:0000256" key="5">
    <source>
        <dbReference type="ARBA" id="ARBA00023136"/>
    </source>
</evidence>
<feature type="coiled-coil region" evidence="6">
    <location>
        <begin position="147"/>
        <end position="176"/>
    </location>
</feature>
<dbReference type="InterPro" id="IPR021013">
    <property type="entry name" value="ATPase_Vma12"/>
</dbReference>
<evidence type="ECO:0000256" key="1">
    <source>
        <dbReference type="ARBA" id="ARBA00004477"/>
    </source>
</evidence>
<dbReference type="Proteomes" id="UP000504635">
    <property type="component" value="Unplaced"/>
</dbReference>
<keyword evidence="6" id="KW-0175">Coiled coil</keyword>
<comment type="subcellular location">
    <subcellularLocation>
        <location evidence="1">Endoplasmic reticulum membrane</location>
        <topology evidence="1">Multi-pass membrane protein</topology>
    </subcellularLocation>
</comment>
<dbReference type="PANTHER" id="PTHR31394">
    <property type="entry name" value="TRANSMEMBRANE PROTEIN 199"/>
    <property type="match status" value="1"/>
</dbReference>
<reference evidence="9" key="1">
    <citation type="submission" date="2025-08" db="UniProtKB">
        <authorList>
            <consortium name="RefSeq"/>
        </authorList>
    </citation>
    <scope>IDENTIFICATION</scope>
    <source>
        <tissue evidence="9">Gonads</tissue>
    </source>
</reference>
<evidence type="ECO:0000313" key="9">
    <source>
        <dbReference type="RefSeq" id="XP_030762339.1"/>
    </source>
</evidence>
<feature type="transmembrane region" description="Helical" evidence="7">
    <location>
        <begin position="196"/>
        <end position="220"/>
    </location>
</feature>
<dbReference type="Pfam" id="PF11712">
    <property type="entry name" value="Vma12"/>
    <property type="match status" value="1"/>
</dbReference>
<feature type="transmembrane region" description="Helical" evidence="7">
    <location>
        <begin position="226"/>
        <end position="248"/>
    </location>
</feature>
<dbReference type="KEGG" id="soy:115887140"/>
<keyword evidence="2 7" id="KW-0812">Transmembrane</keyword>
<evidence type="ECO:0000256" key="4">
    <source>
        <dbReference type="ARBA" id="ARBA00022989"/>
    </source>
</evidence>
<evidence type="ECO:0000256" key="7">
    <source>
        <dbReference type="SAM" id="Phobius"/>
    </source>
</evidence>
<dbReference type="RefSeq" id="XP_030762339.1">
    <property type="nucleotide sequence ID" value="XM_030906479.1"/>
</dbReference>
<accession>A0A6J2YGV2</accession>
<evidence type="ECO:0000256" key="2">
    <source>
        <dbReference type="ARBA" id="ARBA00022692"/>
    </source>
</evidence>
<dbReference type="GO" id="GO:0070072">
    <property type="term" value="P:vacuolar proton-transporting V-type ATPase complex assembly"/>
    <property type="evidence" value="ECO:0007669"/>
    <property type="project" value="InterPro"/>
</dbReference>
<gene>
    <name evidence="9" type="primary">LOC115887140</name>
</gene>
<proteinExistence type="predicted"/>
<sequence length="270" mass="31116">MSSNVGQIGNPQIFVIPSNKLRNYISNIRVGGDMPAGIKNVVFKNKTNQKPTQKHFKIEYLVTEEDKRFIKALTENRVLDSVKSSQPELKVQSDVIDTNSKLSLEDLHWLYKYIAAQNRSNEEKVYLHELIESSEILLPKNVEIPRNEELEKRCQKLKEEQQNQEYKNMIRNVDNNRRTLPEDTIGYQLRMMNQHLIAIFQFIISVAAAFAFGFVGIELLTGSLDFGFRLLLGIICGLIVAIAELYFLAKKLNEDLEFEYASKKTDKKVN</sequence>
<dbReference type="GeneID" id="115887140"/>
<keyword evidence="5 7" id="KW-0472">Membrane</keyword>
<keyword evidence="4 7" id="KW-1133">Transmembrane helix</keyword>
<dbReference type="GO" id="GO:0005789">
    <property type="term" value="C:endoplasmic reticulum membrane"/>
    <property type="evidence" value="ECO:0007669"/>
    <property type="project" value="UniProtKB-SubCell"/>
</dbReference>
<keyword evidence="8" id="KW-1185">Reference proteome</keyword>
<organism evidence="8 9">
    <name type="scientific">Sitophilus oryzae</name>
    <name type="common">Rice weevil</name>
    <name type="synonym">Curculio oryzae</name>
    <dbReference type="NCBI Taxonomy" id="7048"/>
    <lineage>
        <taxon>Eukaryota</taxon>
        <taxon>Metazoa</taxon>
        <taxon>Ecdysozoa</taxon>
        <taxon>Arthropoda</taxon>
        <taxon>Hexapoda</taxon>
        <taxon>Insecta</taxon>
        <taxon>Pterygota</taxon>
        <taxon>Neoptera</taxon>
        <taxon>Endopterygota</taxon>
        <taxon>Coleoptera</taxon>
        <taxon>Polyphaga</taxon>
        <taxon>Cucujiformia</taxon>
        <taxon>Curculionidae</taxon>
        <taxon>Dryophthorinae</taxon>
        <taxon>Sitophilus</taxon>
    </lineage>
</organism>
<dbReference type="OrthoDB" id="19981at2759"/>
<name>A0A6J2YGV2_SITOR</name>
<dbReference type="InParanoid" id="A0A6J2YGV2"/>
<evidence type="ECO:0000256" key="6">
    <source>
        <dbReference type="SAM" id="Coils"/>
    </source>
</evidence>
<dbReference type="FunCoup" id="A0A6J2YGV2">
    <property type="interactions" value="1180"/>
</dbReference>
<keyword evidence="3" id="KW-0256">Endoplasmic reticulum</keyword>
<dbReference type="PANTHER" id="PTHR31394:SF1">
    <property type="entry name" value="TRANSMEMBRANE PROTEIN 199"/>
    <property type="match status" value="1"/>
</dbReference>
<evidence type="ECO:0000313" key="8">
    <source>
        <dbReference type="Proteomes" id="UP000504635"/>
    </source>
</evidence>